<comment type="caution">
    <text evidence="2">The sequence shown here is derived from an EMBL/GenBank/DDBJ whole genome shotgun (WGS) entry which is preliminary data.</text>
</comment>
<sequence>MEIEKEFVVINDRNGEDVGLEFPPGFSPSKLPIYGHPNQRHVTRSSLDKGKSNMVVPEKLPMKRIRSINVQYPSSFLTSPATPSVQHVVVQSFVAEAPAPTLITKSTPPSS</sequence>
<dbReference type="Proteomes" id="UP001168098">
    <property type="component" value="Unassembled WGS sequence"/>
</dbReference>
<accession>A0AA39DYQ1</accession>
<reference evidence="2 3" key="1">
    <citation type="journal article" date="2023" name="BMC Biotechnol.">
        <title>Vitis rotundifolia cv Carlos genome sequencing.</title>
        <authorList>
            <person name="Huff M."/>
            <person name="Hulse-Kemp A."/>
            <person name="Scheffler B."/>
            <person name="Youngblood R."/>
            <person name="Simpson S."/>
            <person name="Babiker E."/>
            <person name="Staton M."/>
        </authorList>
    </citation>
    <scope>NUCLEOTIDE SEQUENCE [LARGE SCALE GENOMIC DNA]</scope>
    <source>
        <tissue evidence="2">Leaf</tissue>
    </source>
</reference>
<evidence type="ECO:0000313" key="3">
    <source>
        <dbReference type="Proteomes" id="UP001168098"/>
    </source>
</evidence>
<dbReference type="AlphaFoldDB" id="A0AA39DYQ1"/>
<proteinExistence type="predicted"/>
<evidence type="ECO:0000256" key="1">
    <source>
        <dbReference type="SAM" id="MobiDB-lite"/>
    </source>
</evidence>
<organism evidence="2 3">
    <name type="scientific">Vitis rotundifolia</name>
    <name type="common">Muscadine grape</name>
    <dbReference type="NCBI Taxonomy" id="103349"/>
    <lineage>
        <taxon>Eukaryota</taxon>
        <taxon>Viridiplantae</taxon>
        <taxon>Streptophyta</taxon>
        <taxon>Embryophyta</taxon>
        <taxon>Tracheophyta</taxon>
        <taxon>Spermatophyta</taxon>
        <taxon>Magnoliopsida</taxon>
        <taxon>eudicotyledons</taxon>
        <taxon>Gunneridae</taxon>
        <taxon>Pentapetalae</taxon>
        <taxon>rosids</taxon>
        <taxon>Vitales</taxon>
        <taxon>Vitaceae</taxon>
        <taxon>Viteae</taxon>
        <taxon>Vitis</taxon>
    </lineage>
</organism>
<gene>
    <name evidence="2" type="ORF">PVL29_004687</name>
</gene>
<keyword evidence="3" id="KW-1185">Reference proteome</keyword>
<feature type="region of interest" description="Disordered" evidence="1">
    <location>
        <begin position="29"/>
        <end position="54"/>
    </location>
</feature>
<dbReference type="EMBL" id="JARBHA010000004">
    <property type="protein sequence ID" value="KAJ9703031.1"/>
    <property type="molecule type" value="Genomic_DNA"/>
</dbReference>
<protein>
    <submittedName>
        <fullName evidence="2">Uncharacterized protein</fullName>
    </submittedName>
</protein>
<evidence type="ECO:0000313" key="2">
    <source>
        <dbReference type="EMBL" id="KAJ9703031.1"/>
    </source>
</evidence>
<name>A0AA39DYQ1_VITRO</name>